<keyword evidence="4" id="KW-1185">Reference proteome</keyword>
<evidence type="ECO:0000313" key="4">
    <source>
        <dbReference type="Proteomes" id="UP000185904"/>
    </source>
</evidence>
<dbReference type="AlphaFoldDB" id="A0A178C8A4"/>
<sequence length="677" mass="75125">MADPTPFRFKQQHPNVPSKNPSLPKKQWEELKPVISGFLHEGVTVSEILRQLDSRHVHVTRSQLTNQMNKWGLNRDNAQLHQRADRSARTLPTTCPDSTETQGLGSNMETTTIRDRGSVTGFETSTLEQFSSLRIESGTDHVSEATGAHSSPGVGPGSSPKAAPTLAVTTDTPCINEFIHSAVPWRRVILTSELSARPAQTFNSEVQVTTYPTLRMPPYEVISTINVRKELLIGITPFTSGGRSFIGRLDYTATLLFLTRHFGEAFDILYLISSTLNDWMRENIWLSRYFLLFVIRCARSACTVQQKLVAEALVDQLSDWVEKLQQHVDRGCARYMRGLLQLGVDGSESGTPEQMAYWTASSILSSMWLYLFPTKIGATEFHPRAILDYLYLSPEIQVSMLSALSLIRGGVRERYGDLNNLNRYDPTLFQEFVGSPCFVQALVCRLLEKLACTNPLYWSGNSTPGQGNKQFSEGFLRQAVVILTLLVVSRSSLSLPRSVYSLESAIAKLQQTLESGPGSSDYRQVVDEYLQLSSRRVAEEQQTTLTPLWLDVAVPREVTGLASPTPKLDVFDISIQHFRHQRGFTRADPILDLQFPGAHSWAPQSPSIGDRSEVATLAKSLTPSTSSSFRLFKSIGRGSVASTSNLSMRTASTGMSLGRMSWKFSAVTGMPSDPSIV</sequence>
<proteinExistence type="predicted"/>
<dbReference type="Proteomes" id="UP000185904">
    <property type="component" value="Unassembled WGS sequence"/>
</dbReference>
<dbReference type="EMBL" id="LVCJ01000109">
    <property type="protein sequence ID" value="OAL25797.1"/>
    <property type="molecule type" value="Genomic_DNA"/>
</dbReference>
<reference evidence="3 4" key="1">
    <citation type="submission" date="2016-03" db="EMBL/GenBank/DDBJ databases">
        <title>The draft genome sequence of Fonsecaea nubica causative agent of cutaneous subcutaneous infection in human host.</title>
        <authorList>
            <person name="Costa F."/>
            <person name="Sybren D.H."/>
            <person name="Raittz R.T."/>
            <person name="Weiss V.A."/>
            <person name="Leao A.C."/>
            <person name="Gomes R."/>
            <person name="De Souza E.M."/>
            <person name="Pedrosa F.O."/>
            <person name="Steffens M.B."/>
            <person name="Bombassaro A."/>
            <person name="Tadra-Sfeir M.Z."/>
            <person name="Moreno L.F."/>
            <person name="Najafzadeh M.J."/>
            <person name="Felipe M.S."/>
            <person name="Teixeira M."/>
            <person name="Sun J."/>
            <person name="Xi L."/>
            <person name="Castro M.A."/>
            <person name="Vicente V.A."/>
        </authorList>
    </citation>
    <scope>NUCLEOTIDE SEQUENCE [LARGE SCALE GENOMIC DNA]</scope>
    <source>
        <strain evidence="3 4">CBS 269.64</strain>
    </source>
</reference>
<feature type="region of interest" description="Disordered" evidence="1">
    <location>
        <begin position="1"/>
        <end position="24"/>
    </location>
</feature>
<accession>A0A178C8A4</accession>
<dbReference type="GeneID" id="34593741"/>
<feature type="compositionally biased region" description="Low complexity" evidence="1">
    <location>
        <begin position="147"/>
        <end position="164"/>
    </location>
</feature>
<protein>
    <recommendedName>
        <fullName evidence="2">Clr5 domain-containing protein</fullName>
    </recommendedName>
</protein>
<comment type="caution">
    <text evidence="3">The sequence shown here is derived from an EMBL/GenBank/DDBJ whole genome shotgun (WGS) entry which is preliminary data.</text>
</comment>
<dbReference type="Pfam" id="PF14420">
    <property type="entry name" value="Clr5"/>
    <property type="match status" value="1"/>
</dbReference>
<evidence type="ECO:0000256" key="1">
    <source>
        <dbReference type="SAM" id="MobiDB-lite"/>
    </source>
</evidence>
<name>A0A178C8A4_9EURO</name>
<feature type="compositionally biased region" description="Polar residues" evidence="1">
    <location>
        <begin position="90"/>
        <end position="109"/>
    </location>
</feature>
<gene>
    <name evidence="3" type="ORF">AYO20_10352</name>
</gene>
<organism evidence="3 4">
    <name type="scientific">Fonsecaea nubica</name>
    <dbReference type="NCBI Taxonomy" id="856822"/>
    <lineage>
        <taxon>Eukaryota</taxon>
        <taxon>Fungi</taxon>
        <taxon>Dikarya</taxon>
        <taxon>Ascomycota</taxon>
        <taxon>Pezizomycotina</taxon>
        <taxon>Eurotiomycetes</taxon>
        <taxon>Chaetothyriomycetidae</taxon>
        <taxon>Chaetothyriales</taxon>
        <taxon>Herpotrichiellaceae</taxon>
        <taxon>Fonsecaea</taxon>
    </lineage>
</organism>
<evidence type="ECO:0000313" key="3">
    <source>
        <dbReference type="EMBL" id="OAL25797.1"/>
    </source>
</evidence>
<dbReference type="OrthoDB" id="4154058at2759"/>
<feature type="domain" description="Clr5" evidence="2">
    <location>
        <begin position="25"/>
        <end position="74"/>
    </location>
</feature>
<feature type="region of interest" description="Disordered" evidence="1">
    <location>
        <begin position="84"/>
        <end position="109"/>
    </location>
</feature>
<dbReference type="RefSeq" id="XP_022495403.1">
    <property type="nucleotide sequence ID" value="XM_022648610.1"/>
</dbReference>
<dbReference type="InterPro" id="IPR025676">
    <property type="entry name" value="Clr5_dom"/>
</dbReference>
<feature type="region of interest" description="Disordered" evidence="1">
    <location>
        <begin position="141"/>
        <end position="164"/>
    </location>
</feature>
<feature type="compositionally biased region" description="Polar residues" evidence="1">
    <location>
        <begin position="12"/>
        <end position="21"/>
    </location>
</feature>
<evidence type="ECO:0000259" key="2">
    <source>
        <dbReference type="Pfam" id="PF14420"/>
    </source>
</evidence>